<evidence type="ECO:0000256" key="4">
    <source>
        <dbReference type="RuleBase" id="RU003847"/>
    </source>
</evidence>
<feature type="compositionally biased region" description="Basic and acidic residues" evidence="5">
    <location>
        <begin position="552"/>
        <end position="574"/>
    </location>
</feature>
<dbReference type="GO" id="GO:0015970">
    <property type="term" value="P:guanosine tetraphosphate biosynthetic process"/>
    <property type="evidence" value="ECO:0007669"/>
    <property type="project" value="UniProtKB-UniPathway"/>
</dbReference>
<dbReference type="CDD" id="cd01668">
    <property type="entry name" value="TGS_RSH"/>
    <property type="match status" value="1"/>
</dbReference>
<dbReference type="Gene3D" id="3.30.460.10">
    <property type="entry name" value="Beta Polymerase, domain 2"/>
    <property type="match status" value="1"/>
</dbReference>
<dbReference type="PROSITE" id="PS51880">
    <property type="entry name" value="TGS"/>
    <property type="match status" value="1"/>
</dbReference>
<dbReference type="InterPro" id="IPR003607">
    <property type="entry name" value="HD/PDEase_dom"/>
</dbReference>
<dbReference type="InterPro" id="IPR012676">
    <property type="entry name" value="TGS-like"/>
</dbReference>
<sequence length="735" mass="84623">METKAKFLKEILKYKQYDTELIGRAYEKARQLHEGQLRKSGEPYLIHPIAVAIILAQLGMDDETLVGGLLHDVVEDTAYTRDQLVQDFGEEVALLVDGVTKLGTLKFDSKEEAQAETLRKMFLAMSKDIRVLIIKLADRLHNMRTIEYMSPDKIIEKSRETLEIYAPLASRLGIYTIKFELEDIALKYLHPEEYETLSREVSEKREQRVKFINEVISEIREALDAMNMKYDIMGRSKHLYSVYKKMVLQHKQLDEIFDLTAIRVIVENVRDCYAVLGQVHTMWKPIPGRFKDYIAMPKPNMYQSLHTTVLGDNGEPFEIQIRTYEMHRVAEYGIAAHWKYKEGNTSGRQNNEDMKLAWLRQTLEWQQELDDPKEFMETLKMDLFSSQVFVFTPKGEVIDLPAESTPLDFAFKIHTDVGCHCVGAKVNGKMVTIDHTLHNGDIVEIVTSANSSGPSTDWLRIAKSSSARNKIRQYIKRQNKGDDVSKGKDALDKYVRKKGYDPQQVIRTRYLTAAMKEMKFATMDEAYTQISQGGTVLSRYANLLFDLYKSDQEEEKQRKQRKEEELMNESAKHEKTIRRHRENPGIIVKGSENMPNLMIRVARCCNPVPGDEIIGFITKGRGISVHRKDCSNIVSLPEKEHARFIEVEWEDIAEDKSYAAEICVITSDRKGIFSDISRACEDQNVRIEGVNAKSTRDETLSITLTLMLISTQQMQRVLRTLRNVSGVRSVYRARS</sequence>
<protein>
    <recommendedName>
        <fullName evidence="2">GTP diphosphokinase</fullName>
        <ecNumber evidence="2">2.7.6.5</ecNumber>
    </recommendedName>
</protein>
<organism evidence="9 10">
    <name type="scientific">Hornefia porci</name>
    <dbReference type="NCBI Taxonomy" id="2652292"/>
    <lineage>
        <taxon>Bacteria</taxon>
        <taxon>Bacillati</taxon>
        <taxon>Bacillota</taxon>
        <taxon>Clostridia</taxon>
        <taxon>Peptostreptococcales</taxon>
        <taxon>Anaerovoracaceae</taxon>
        <taxon>Hornefia</taxon>
    </lineage>
</organism>
<feature type="region of interest" description="Disordered" evidence="5">
    <location>
        <begin position="552"/>
        <end position="578"/>
    </location>
</feature>
<dbReference type="FunFam" id="3.30.460.10:FF:000001">
    <property type="entry name" value="GTP pyrophosphokinase RelA"/>
    <property type="match status" value="1"/>
</dbReference>
<dbReference type="Pfam" id="PF02824">
    <property type="entry name" value="TGS"/>
    <property type="match status" value="1"/>
</dbReference>
<dbReference type="InterPro" id="IPR012675">
    <property type="entry name" value="Beta-grasp_dom_sf"/>
</dbReference>
<dbReference type="AlphaFoldDB" id="A0A1Q9JFE6"/>
<dbReference type="PANTHER" id="PTHR21262:SF31">
    <property type="entry name" value="GTP PYROPHOSPHOKINASE"/>
    <property type="match status" value="1"/>
</dbReference>
<dbReference type="SUPFAM" id="SSF109604">
    <property type="entry name" value="HD-domain/PDEase-like"/>
    <property type="match status" value="1"/>
</dbReference>
<dbReference type="CDD" id="cd00077">
    <property type="entry name" value="HDc"/>
    <property type="match status" value="1"/>
</dbReference>
<comment type="similarity">
    <text evidence="4">Belongs to the relA/spoT family.</text>
</comment>
<comment type="caution">
    <text evidence="9">The sequence shown here is derived from an EMBL/GenBank/DDBJ whole genome shotgun (WGS) entry which is preliminary data.</text>
</comment>
<evidence type="ECO:0000259" key="6">
    <source>
        <dbReference type="PROSITE" id="PS51671"/>
    </source>
</evidence>
<dbReference type="EMBL" id="MJIE01000001">
    <property type="protein sequence ID" value="OLR54831.1"/>
    <property type="molecule type" value="Genomic_DNA"/>
</dbReference>
<proteinExistence type="inferred from homology"/>
<name>A0A1Q9JFE6_9FIRM</name>
<evidence type="ECO:0000313" key="10">
    <source>
        <dbReference type="Proteomes" id="UP000187404"/>
    </source>
</evidence>
<dbReference type="Proteomes" id="UP000187404">
    <property type="component" value="Unassembled WGS sequence"/>
</dbReference>
<dbReference type="InterPro" id="IPR004095">
    <property type="entry name" value="TGS"/>
</dbReference>
<dbReference type="NCBIfam" id="TIGR00691">
    <property type="entry name" value="spoT_relA"/>
    <property type="match status" value="1"/>
</dbReference>
<evidence type="ECO:0000256" key="3">
    <source>
        <dbReference type="ARBA" id="ARBA00048244"/>
    </source>
</evidence>
<evidence type="ECO:0000259" key="8">
    <source>
        <dbReference type="PROSITE" id="PS51880"/>
    </source>
</evidence>
<evidence type="ECO:0000259" key="7">
    <source>
        <dbReference type="PROSITE" id="PS51831"/>
    </source>
</evidence>
<dbReference type="CDD" id="cd05399">
    <property type="entry name" value="NT_Rel-Spo_like"/>
    <property type="match status" value="1"/>
</dbReference>
<feature type="domain" description="HD" evidence="7">
    <location>
        <begin position="44"/>
        <end position="143"/>
    </location>
</feature>
<comment type="catalytic activity">
    <reaction evidence="3">
        <text>GTP + ATP = guanosine 3'-diphosphate 5'-triphosphate + AMP</text>
        <dbReference type="Rhea" id="RHEA:22088"/>
        <dbReference type="ChEBI" id="CHEBI:30616"/>
        <dbReference type="ChEBI" id="CHEBI:37565"/>
        <dbReference type="ChEBI" id="CHEBI:142410"/>
        <dbReference type="ChEBI" id="CHEBI:456215"/>
        <dbReference type="EC" id="2.7.6.5"/>
    </reaction>
</comment>
<dbReference type="PROSITE" id="PS51671">
    <property type="entry name" value="ACT"/>
    <property type="match status" value="1"/>
</dbReference>
<dbReference type="Gene3D" id="3.10.20.30">
    <property type="match status" value="1"/>
</dbReference>
<dbReference type="RefSeq" id="WP_075711850.1">
    <property type="nucleotide sequence ID" value="NZ_MJIE01000001.1"/>
</dbReference>
<dbReference type="InterPro" id="IPR007685">
    <property type="entry name" value="RelA_SpoT"/>
</dbReference>
<dbReference type="Gene3D" id="3.30.70.260">
    <property type="match status" value="1"/>
</dbReference>
<feature type="domain" description="TGS" evidence="8">
    <location>
        <begin position="384"/>
        <end position="447"/>
    </location>
</feature>
<evidence type="ECO:0000256" key="2">
    <source>
        <dbReference type="ARBA" id="ARBA00013251"/>
    </source>
</evidence>
<keyword evidence="10" id="KW-1185">Reference proteome</keyword>
<dbReference type="InterPro" id="IPR006674">
    <property type="entry name" value="HD_domain"/>
</dbReference>
<dbReference type="FunFam" id="1.10.3210.10:FF:000001">
    <property type="entry name" value="GTP pyrophosphokinase RelA"/>
    <property type="match status" value="1"/>
</dbReference>
<dbReference type="InterPro" id="IPR004811">
    <property type="entry name" value="RelA/Spo_fam"/>
</dbReference>
<dbReference type="Pfam" id="PF13291">
    <property type="entry name" value="ACT_4"/>
    <property type="match status" value="1"/>
</dbReference>
<accession>A0A1Q9JFE6</accession>
<dbReference type="Pfam" id="PF04607">
    <property type="entry name" value="RelA_SpoT"/>
    <property type="match status" value="1"/>
</dbReference>
<dbReference type="SUPFAM" id="SSF81301">
    <property type="entry name" value="Nucleotidyltransferase"/>
    <property type="match status" value="1"/>
</dbReference>
<dbReference type="InterPro" id="IPR033655">
    <property type="entry name" value="TGS_RelA/SpoT"/>
</dbReference>
<gene>
    <name evidence="9" type="ORF">BHK98_01285</name>
</gene>
<dbReference type="STRING" id="1261640.BHK98_01285"/>
<dbReference type="CDD" id="cd04876">
    <property type="entry name" value="ACT_RelA-SpoT"/>
    <property type="match status" value="1"/>
</dbReference>
<dbReference type="InterPro" id="IPR002912">
    <property type="entry name" value="ACT_dom"/>
</dbReference>
<evidence type="ECO:0000256" key="5">
    <source>
        <dbReference type="SAM" id="MobiDB-lite"/>
    </source>
</evidence>
<dbReference type="GO" id="GO:0008728">
    <property type="term" value="F:GTP diphosphokinase activity"/>
    <property type="evidence" value="ECO:0007669"/>
    <property type="project" value="UniProtKB-EC"/>
</dbReference>
<dbReference type="SMART" id="SM00954">
    <property type="entry name" value="RelA_SpoT"/>
    <property type="match status" value="1"/>
</dbReference>
<dbReference type="SUPFAM" id="SSF81271">
    <property type="entry name" value="TGS-like"/>
    <property type="match status" value="1"/>
</dbReference>
<dbReference type="EC" id="2.7.6.5" evidence="2"/>
<dbReference type="SMART" id="SM00471">
    <property type="entry name" value="HDc"/>
    <property type="match status" value="1"/>
</dbReference>
<dbReference type="PANTHER" id="PTHR21262">
    <property type="entry name" value="GUANOSINE-3',5'-BIS DIPHOSPHATE 3'-PYROPHOSPHOHYDROLASE"/>
    <property type="match status" value="1"/>
</dbReference>
<dbReference type="InterPro" id="IPR045865">
    <property type="entry name" value="ACT-like_dom_sf"/>
</dbReference>
<dbReference type="GO" id="GO:0005886">
    <property type="term" value="C:plasma membrane"/>
    <property type="evidence" value="ECO:0007669"/>
    <property type="project" value="TreeGrafter"/>
</dbReference>
<dbReference type="FunFam" id="3.10.20.30:FF:000002">
    <property type="entry name" value="GTP pyrophosphokinase (RelA/SpoT)"/>
    <property type="match status" value="1"/>
</dbReference>
<evidence type="ECO:0000313" key="9">
    <source>
        <dbReference type="EMBL" id="OLR54831.1"/>
    </source>
</evidence>
<comment type="pathway">
    <text evidence="1">Purine metabolism; ppGpp biosynthesis; ppGpp from GTP: step 1/2.</text>
</comment>
<dbReference type="UniPathway" id="UPA00908">
    <property type="reaction ID" value="UER00884"/>
</dbReference>
<dbReference type="Pfam" id="PF19296">
    <property type="entry name" value="RelA_AH_RIS"/>
    <property type="match status" value="1"/>
</dbReference>
<dbReference type="InterPro" id="IPR043519">
    <property type="entry name" value="NT_sf"/>
</dbReference>
<dbReference type="PROSITE" id="PS51831">
    <property type="entry name" value="HD"/>
    <property type="match status" value="1"/>
</dbReference>
<dbReference type="Gene3D" id="1.10.3210.10">
    <property type="entry name" value="Hypothetical protein af1432"/>
    <property type="match status" value="1"/>
</dbReference>
<dbReference type="SUPFAM" id="SSF55021">
    <property type="entry name" value="ACT-like"/>
    <property type="match status" value="1"/>
</dbReference>
<dbReference type="InterPro" id="IPR045600">
    <property type="entry name" value="RelA/SpoT_AH_RIS"/>
</dbReference>
<evidence type="ECO:0000256" key="1">
    <source>
        <dbReference type="ARBA" id="ARBA00004976"/>
    </source>
</evidence>
<dbReference type="OrthoDB" id="9805041at2"/>
<dbReference type="Pfam" id="PF13328">
    <property type="entry name" value="HD_4"/>
    <property type="match status" value="1"/>
</dbReference>
<comment type="function">
    <text evidence="4">In eubacteria ppGpp (guanosine 3'-diphosphate 5'-diphosphate) is a mediator of the stringent response that coordinates a variety of cellular activities in response to changes in nutritional abundance.</text>
</comment>
<feature type="domain" description="ACT" evidence="6">
    <location>
        <begin position="661"/>
        <end position="732"/>
    </location>
</feature>
<reference evidence="9 10" key="1">
    <citation type="journal article" date="2016" name="Appl. Environ. Microbiol.">
        <title>Function and Phylogeny of Bacterial Butyryl Coenzyme A:Acetate Transferases and Their Diversity in the Proximal Colon of Swine.</title>
        <authorList>
            <person name="Trachsel J."/>
            <person name="Bayles D.O."/>
            <person name="Looft T."/>
            <person name="Levine U.Y."/>
            <person name="Allen H.K."/>
        </authorList>
    </citation>
    <scope>NUCLEOTIDE SEQUENCE [LARGE SCALE GENOMIC DNA]</scope>
    <source>
        <strain evidence="9 10">68-3-10</strain>
    </source>
</reference>